<reference evidence="1" key="1">
    <citation type="submission" date="2023-08" db="EMBL/GenBank/DDBJ databases">
        <authorList>
            <person name="Chen Y."/>
            <person name="Shah S."/>
            <person name="Dougan E. K."/>
            <person name="Thang M."/>
            <person name="Chan C."/>
        </authorList>
    </citation>
    <scope>NUCLEOTIDE SEQUENCE</scope>
</reference>
<dbReference type="Proteomes" id="UP001178507">
    <property type="component" value="Unassembled WGS sequence"/>
</dbReference>
<gene>
    <name evidence="1" type="ORF">EVOR1521_LOCUS30067</name>
</gene>
<name>A0AA36NDS6_9DINO</name>
<dbReference type="AlphaFoldDB" id="A0AA36NDS6"/>
<keyword evidence="2" id="KW-1185">Reference proteome</keyword>
<evidence type="ECO:0000313" key="2">
    <source>
        <dbReference type="Proteomes" id="UP001178507"/>
    </source>
</evidence>
<accession>A0AA36NDS6</accession>
<sequence length="557" mass="60328">MICHSWGIFCVVVAQDPVATELQQLLDTLREAYTARGAGWLCEELAKQTAAQLRQLAGTTGVQQREAGRKMSKAELLETHFRGAGAMRERRRVAQLDPAATESQQLLGSMREGFAARGAGWLREGLAKQTAAQLRQLAGAAGVQQYEAGRNTSKAELLEKVAQHVSEEQDPAATESQQLLDSMREGFAARGAAWLRGELAKQTAVQLRELAGTARVQQREAGCKMSKAELLEKAAQHVSEEQELAKQTAVQLRQLAGTAGVQQREAGRKMSKAELLEKVAQHVSKEQELAKQTAAQLRQLAGTAGVQQREAGRKMSKAELLEKVAQHISEKQDTVGHASADDPVTADGLRQLAAALGDRDFVEFHCAMLSRAQADIKYHVWRLLRKLCDARAETAEAVAAAAPDIVESSNLRRAAAAYCLDVTVEVIARRHCSAAEEARILATGVVSALQQWPAVEAALASQVAVTREDAVASLQGAATPGLCVPLQHALLAAVLDACGDRRAGWWRLADCQERADPVDVASRLCFLAKLDEEPPAADTDDYEDRKDVLEARLPWLG</sequence>
<protein>
    <submittedName>
        <fullName evidence="1">Uncharacterized protein</fullName>
    </submittedName>
</protein>
<proteinExistence type="predicted"/>
<evidence type="ECO:0000313" key="1">
    <source>
        <dbReference type="EMBL" id="CAJ1408815.1"/>
    </source>
</evidence>
<dbReference type="EMBL" id="CAUJNA010003734">
    <property type="protein sequence ID" value="CAJ1408815.1"/>
    <property type="molecule type" value="Genomic_DNA"/>
</dbReference>
<comment type="caution">
    <text evidence="1">The sequence shown here is derived from an EMBL/GenBank/DDBJ whole genome shotgun (WGS) entry which is preliminary data.</text>
</comment>
<organism evidence="1 2">
    <name type="scientific">Effrenium voratum</name>
    <dbReference type="NCBI Taxonomy" id="2562239"/>
    <lineage>
        <taxon>Eukaryota</taxon>
        <taxon>Sar</taxon>
        <taxon>Alveolata</taxon>
        <taxon>Dinophyceae</taxon>
        <taxon>Suessiales</taxon>
        <taxon>Symbiodiniaceae</taxon>
        <taxon>Effrenium</taxon>
    </lineage>
</organism>